<feature type="compositionally biased region" description="Low complexity" evidence="1">
    <location>
        <begin position="533"/>
        <end position="555"/>
    </location>
</feature>
<feature type="region of interest" description="Disordered" evidence="1">
    <location>
        <begin position="528"/>
        <end position="555"/>
    </location>
</feature>
<dbReference type="AlphaFoldDB" id="A0A078AID6"/>
<dbReference type="Proteomes" id="UP000039865">
    <property type="component" value="Unassembled WGS sequence"/>
</dbReference>
<name>A0A078AID6_STYLE</name>
<feature type="region of interest" description="Disordered" evidence="1">
    <location>
        <begin position="1089"/>
        <end position="1124"/>
    </location>
</feature>
<protein>
    <submittedName>
        <fullName evidence="2">Uncharacterized protein</fullName>
    </submittedName>
</protein>
<feature type="compositionally biased region" description="Polar residues" evidence="1">
    <location>
        <begin position="1089"/>
        <end position="1099"/>
    </location>
</feature>
<feature type="region of interest" description="Disordered" evidence="1">
    <location>
        <begin position="1163"/>
        <end position="1198"/>
    </location>
</feature>
<accession>A0A078AID6</accession>
<organism evidence="2 3">
    <name type="scientific">Stylonychia lemnae</name>
    <name type="common">Ciliate</name>
    <dbReference type="NCBI Taxonomy" id="5949"/>
    <lineage>
        <taxon>Eukaryota</taxon>
        <taxon>Sar</taxon>
        <taxon>Alveolata</taxon>
        <taxon>Ciliophora</taxon>
        <taxon>Intramacronucleata</taxon>
        <taxon>Spirotrichea</taxon>
        <taxon>Stichotrichia</taxon>
        <taxon>Sporadotrichida</taxon>
        <taxon>Oxytrichidae</taxon>
        <taxon>Stylonychinae</taxon>
        <taxon>Stylonychia</taxon>
    </lineage>
</organism>
<sequence length="1268" mass="144148">MNFEKYNQVYQPQLADRNLHYVKQSTQQKYNLDTNQQQQKQEDQTSQSSKSRTKIIQQNLSPDKPPLALGATQTLHKEQQMTLQRLLSEESSKERMERQNSQLKESIKIGFQENLNKRQPLNLIARQGGSNQLNKAAIFKQDKEIAYFASKIIFNILQVQTLVGIKQVVVTVCPIMITLRLWHIVSVFKDYLIFDDFSEYLKRFYRLYEVVERLPRVFEFYEKYSKVFPNYVVLPENKYMFKNIERKQKLIDEKHQIFLERQEQHKREIEEANTLGLAINSSFIQRMRLSKNQIFGSQFMNNLTDMEQSESLLRQQSSKILDMMQIQHNIPTGNKMMNQFIKQTQNQSRNKEVLNFENLINRLIQFDKIEDNSRNINWPNEPAAFDKFDLNDINLSMSSNALSSFLHDFDITKAQNQQTLKPTGENESFFCADTPINRSLTVVEVSKTMNQMGVQKPNQNKIFKNPNNNRDKISVKVDLEKTGRIIVSFNQKLNQQHIIQQNSSMNSSKIMSQNNNNNAYQMIDPKTQQLNRKSQTSQQSGQSTKKSQQTSQQQPQIQKQQVIQVVHTQPVQKKQISIGNQISISTGQLQLSPSPQFDQVLGLKDKRLQDTIQIQQMSSSSLRSGQSQLNQLANGGRTSQISLGSSNKNTVLSTQTQQNTQSQGLNYIQQKQMQLSQKQIPSSQQMPISLKQMTLVKNQRNMPLDQLLGSSGNPGSQNSQKKSTKFLSQQNQNIASSKMQQSNNTSLSSVPKIETQSFVQKCGQSPQRSSPQIDFANPGKIQSHHEQSSFSKQSNNKKIQLEPYNREENSKSFKIQTNTAAQLGHIQTNEAVSPQMISQSIRDAVNKLLPPQPQSSKVSKQKTEKLEEILNQSSKVQGVKMSANALLNKLFTQSQQLQKQPKQVYTPQASNSNQFNFPGPLKGVSDDNATTKIVYSTRSPHKKNFSSPSENQNNVSKIKKQENPKKSSTALNQRDREVREENFGYRDDQVRKSANQIPNTNFVQFAKLEPQNTFSNASGMQLSYEIGSVSQLAERVQKLTPQSQTTQKKIIKKAKDFNLIDNQMSPTSQFGNPEFNRTVQNMIGQGFNSRIQAQSNPGSRSLDKRERAGSEKVGDKFQSNPQSLQIIPENIYSIKGSITVNNSGNQRRSGNNSGYETSMGIVTKQQSQNKKRNQSNHSSKSGASQKSNLSNASGMSNPYNKLATSATSVTIKKKVTAKNHVVNLAGDSANILTVNLSTKENKSNQLYEKIKNANTNKKKLATIFAFNK</sequence>
<feature type="compositionally biased region" description="Basic and acidic residues" evidence="1">
    <location>
        <begin position="1101"/>
        <end position="1115"/>
    </location>
</feature>
<feature type="region of interest" description="Disordered" evidence="1">
    <location>
        <begin position="898"/>
        <end position="994"/>
    </location>
</feature>
<feature type="compositionally biased region" description="Low complexity" evidence="1">
    <location>
        <begin position="706"/>
        <end position="720"/>
    </location>
</feature>
<feature type="compositionally biased region" description="Polar residues" evidence="1">
    <location>
        <begin position="757"/>
        <end position="772"/>
    </location>
</feature>
<feature type="compositionally biased region" description="Polar residues" evidence="1">
    <location>
        <begin position="927"/>
        <end position="938"/>
    </location>
</feature>
<feature type="compositionally biased region" description="Low complexity" evidence="1">
    <location>
        <begin position="36"/>
        <end position="50"/>
    </location>
</feature>
<dbReference type="InParanoid" id="A0A078AID6"/>
<evidence type="ECO:0000313" key="2">
    <source>
        <dbReference type="EMBL" id="CDW81979.1"/>
    </source>
</evidence>
<proteinExistence type="predicted"/>
<feature type="region of interest" description="Disordered" evidence="1">
    <location>
        <begin position="33"/>
        <end position="68"/>
    </location>
</feature>
<evidence type="ECO:0000256" key="1">
    <source>
        <dbReference type="SAM" id="MobiDB-lite"/>
    </source>
</evidence>
<dbReference type="OrthoDB" id="298244at2759"/>
<feature type="compositionally biased region" description="Basic and acidic residues" evidence="1">
    <location>
        <begin position="973"/>
        <end position="991"/>
    </location>
</feature>
<feature type="compositionally biased region" description="Polar residues" evidence="1">
    <location>
        <begin position="1182"/>
        <end position="1198"/>
    </location>
</feature>
<gene>
    <name evidence="2" type="primary">Contig14698.g15656</name>
    <name evidence="2" type="ORF">STYLEM_11004</name>
</gene>
<keyword evidence="3" id="KW-1185">Reference proteome</keyword>
<feature type="region of interest" description="Disordered" evidence="1">
    <location>
        <begin position="757"/>
        <end position="797"/>
    </location>
</feature>
<feature type="compositionally biased region" description="Polar residues" evidence="1">
    <location>
        <begin position="945"/>
        <end position="956"/>
    </location>
</feature>
<dbReference type="EMBL" id="CCKQ01010465">
    <property type="protein sequence ID" value="CDW81979.1"/>
    <property type="molecule type" value="Genomic_DNA"/>
</dbReference>
<reference evidence="2 3" key="1">
    <citation type="submission" date="2014-06" db="EMBL/GenBank/DDBJ databases">
        <authorList>
            <person name="Swart Estienne"/>
        </authorList>
    </citation>
    <scope>NUCLEOTIDE SEQUENCE [LARGE SCALE GENOMIC DNA]</scope>
    <source>
        <strain evidence="2 3">130c</strain>
    </source>
</reference>
<evidence type="ECO:0000313" key="3">
    <source>
        <dbReference type="Proteomes" id="UP000039865"/>
    </source>
</evidence>
<feature type="compositionally biased region" description="Polar residues" evidence="1">
    <location>
        <begin position="905"/>
        <end position="916"/>
    </location>
</feature>
<feature type="compositionally biased region" description="Low complexity" evidence="1">
    <location>
        <begin position="788"/>
        <end position="797"/>
    </location>
</feature>
<feature type="region of interest" description="Disordered" evidence="1">
    <location>
        <begin position="704"/>
        <end position="728"/>
    </location>
</feature>